<comment type="subcellular location">
    <subcellularLocation>
        <location evidence="1">Secreted</location>
    </subcellularLocation>
</comment>
<name>A0ABQ5P3W7_9ACTN</name>
<evidence type="ECO:0000256" key="1">
    <source>
        <dbReference type="ARBA" id="ARBA00004613"/>
    </source>
</evidence>
<evidence type="ECO:0000256" key="5">
    <source>
        <dbReference type="ARBA" id="ARBA00022690"/>
    </source>
</evidence>
<dbReference type="PRINTS" id="PR00294">
    <property type="entry name" value="SSBTLNINHBTR"/>
</dbReference>
<dbReference type="Proteomes" id="UP001291653">
    <property type="component" value="Unassembled WGS sequence"/>
</dbReference>
<evidence type="ECO:0000256" key="9">
    <source>
        <dbReference type="SAM" id="SignalP"/>
    </source>
</evidence>
<comment type="similarity">
    <text evidence="2 8">Belongs to the protease inhibitor I16 (SSI) family.</text>
</comment>
<organism evidence="11 12">
    <name type="scientific">Streptomyces yaizuensis</name>
    <dbReference type="NCBI Taxonomy" id="2989713"/>
    <lineage>
        <taxon>Bacteria</taxon>
        <taxon>Bacillati</taxon>
        <taxon>Actinomycetota</taxon>
        <taxon>Actinomycetes</taxon>
        <taxon>Kitasatosporales</taxon>
        <taxon>Streptomycetaceae</taxon>
        <taxon>Streptomyces</taxon>
    </lineage>
</organism>
<accession>A0ABQ5P3W7</accession>
<keyword evidence="7" id="KW-1015">Disulfide bond</keyword>
<gene>
    <name evidence="11" type="ORF">SYYSPA8_23375</name>
</gene>
<dbReference type="Pfam" id="PF00720">
    <property type="entry name" value="SSI"/>
    <property type="match status" value="1"/>
</dbReference>
<keyword evidence="6 8" id="KW-0722">Serine protease inhibitor</keyword>
<evidence type="ECO:0000313" key="12">
    <source>
        <dbReference type="Proteomes" id="UP001291653"/>
    </source>
</evidence>
<evidence type="ECO:0000256" key="3">
    <source>
        <dbReference type="ARBA" id="ARBA00011738"/>
    </source>
</evidence>
<dbReference type="SUPFAM" id="SSF55399">
    <property type="entry name" value="Subtilisin inhibitor"/>
    <property type="match status" value="1"/>
</dbReference>
<evidence type="ECO:0000259" key="10">
    <source>
        <dbReference type="Pfam" id="PF00720"/>
    </source>
</evidence>
<reference evidence="11 12" key="1">
    <citation type="submission" date="2022-10" db="EMBL/GenBank/DDBJ databases">
        <title>Draft genome sequence of Streptomyces sp. YSPA8.</title>
        <authorList>
            <person name="Moriuchi R."/>
            <person name="Dohra H."/>
            <person name="Yamamura H."/>
            <person name="Kodani S."/>
        </authorList>
    </citation>
    <scope>NUCLEOTIDE SEQUENCE [LARGE SCALE GENOMIC DNA]</scope>
    <source>
        <strain evidence="11 12">YSPA8</strain>
    </source>
</reference>
<keyword evidence="12" id="KW-1185">Reference proteome</keyword>
<dbReference type="InterPro" id="IPR000691">
    <property type="entry name" value="Prot_inh_I16_SSI"/>
</dbReference>
<feature type="signal peptide" evidence="9">
    <location>
        <begin position="1"/>
        <end position="27"/>
    </location>
</feature>
<dbReference type="RefSeq" id="WP_323449298.1">
    <property type="nucleotide sequence ID" value="NZ_BSBI01000010.1"/>
</dbReference>
<keyword evidence="9" id="KW-0732">Signal</keyword>
<dbReference type="GO" id="GO:0030414">
    <property type="term" value="F:peptidase inhibitor activity"/>
    <property type="evidence" value="ECO:0007669"/>
    <property type="project" value="UniProtKB-KW"/>
</dbReference>
<sequence length="166" mass="16684">MRSVRSTIAVTAAALVLSGAAAGTAHAAPAPTALPLASGSSAGVTAPASATGALRFAPPSALVLTIGKGTEPMTAAVQRAVTLGCEPRATGTHPSPRAACRELRAVDGDFAALPSVLPAVSCTREYDPVTVTAQGVWRGRMTDWSATYNNGCEMRATLGGGVLYSF</sequence>
<proteinExistence type="inferred from homology"/>
<dbReference type="InterPro" id="IPR023549">
    <property type="entry name" value="Subtilisin_inhibitor"/>
</dbReference>
<evidence type="ECO:0000256" key="7">
    <source>
        <dbReference type="ARBA" id="ARBA00023157"/>
    </source>
</evidence>
<evidence type="ECO:0000313" key="11">
    <source>
        <dbReference type="EMBL" id="GLF97294.1"/>
    </source>
</evidence>
<keyword evidence="4" id="KW-0964">Secreted</keyword>
<comment type="caution">
    <text evidence="11">The sequence shown here is derived from an EMBL/GenBank/DDBJ whole genome shotgun (WGS) entry which is preliminary data.</text>
</comment>
<dbReference type="Gene3D" id="3.30.350.10">
    <property type="entry name" value="Subtilisin inhibitor-like"/>
    <property type="match status" value="1"/>
</dbReference>
<evidence type="ECO:0000256" key="2">
    <source>
        <dbReference type="ARBA" id="ARBA00010472"/>
    </source>
</evidence>
<protein>
    <submittedName>
        <fullName evidence="11">Subtilase-type protease inhibitor</fullName>
    </submittedName>
</protein>
<feature type="domain" description="Subtilisin inhibitor" evidence="10">
    <location>
        <begin position="59"/>
        <end position="150"/>
    </location>
</feature>
<evidence type="ECO:0000256" key="4">
    <source>
        <dbReference type="ARBA" id="ARBA00022525"/>
    </source>
</evidence>
<feature type="chain" id="PRO_5047440784" evidence="9">
    <location>
        <begin position="28"/>
        <end position="166"/>
    </location>
</feature>
<dbReference type="InterPro" id="IPR036819">
    <property type="entry name" value="Subtilisin_inhibitor-like_sf"/>
</dbReference>
<dbReference type="EMBL" id="BSBI01000010">
    <property type="protein sequence ID" value="GLF97294.1"/>
    <property type="molecule type" value="Genomic_DNA"/>
</dbReference>
<evidence type="ECO:0000256" key="8">
    <source>
        <dbReference type="RuleBase" id="RU003471"/>
    </source>
</evidence>
<comment type="subunit">
    <text evidence="3">Homodimer.</text>
</comment>
<evidence type="ECO:0000256" key="6">
    <source>
        <dbReference type="ARBA" id="ARBA00022900"/>
    </source>
</evidence>
<keyword evidence="5 8" id="KW-0646">Protease inhibitor</keyword>